<dbReference type="GO" id="GO:0034663">
    <property type="term" value="C:endoplasmic reticulum chaperone complex"/>
    <property type="evidence" value="ECO:0007669"/>
    <property type="project" value="TreeGrafter"/>
</dbReference>
<evidence type="ECO:0000256" key="4">
    <source>
        <dbReference type="SAM" id="MobiDB-lite"/>
    </source>
</evidence>
<dbReference type="Gene3D" id="3.30.420.40">
    <property type="match status" value="2"/>
</dbReference>
<evidence type="ECO:0000256" key="3">
    <source>
        <dbReference type="ARBA" id="ARBA00023186"/>
    </source>
</evidence>
<reference evidence="5 6" key="1">
    <citation type="submission" date="2015-07" db="EMBL/GenBank/DDBJ databases">
        <authorList>
            <person name="Noorani M."/>
        </authorList>
    </citation>
    <scope>NUCLEOTIDE SEQUENCE [LARGE SCALE GENOMIC DNA]</scope>
    <source>
        <strain evidence="5">BBA 69670</strain>
    </source>
</reference>
<dbReference type="GO" id="GO:0030968">
    <property type="term" value="P:endoplasmic reticulum unfolded protein response"/>
    <property type="evidence" value="ECO:0007669"/>
    <property type="project" value="TreeGrafter"/>
</dbReference>
<feature type="compositionally biased region" description="Polar residues" evidence="4">
    <location>
        <begin position="337"/>
        <end position="356"/>
    </location>
</feature>
<dbReference type="Gene3D" id="3.90.640.10">
    <property type="entry name" value="Actin, Chain A, domain 4"/>
    <property type="match status" value="1"/>
</dbReference>
<dbReference type="PANTHER" id="PTHR45639:SF3">
    <property type="entry name" value="HYPOXIA UP-REGULATED PROTEIN 1"/>
    <property type="match status" value="1"/>
</dbReference>
<dbReference type="AlphaFoldDB" id="A0A0K6GDP0"/>
<feature type="region of interest" description="Disordered" evidence="4">
    <location>
        <begin position="546"/>
        <end position="603"/>
    </location>
</feature>
<feature type="region of interest" description="Disordered" evidence="4">
    <location>
        <begin position="407"/>
        <end position="433"/>
    </location>
</feature>
<keyword evidence="6" id="KW-1185">Reference proteome</keyword>
<feature type="compositionally biased region" description="Polar residues" evidence="4">
    <location>
        <begin position="571"/>
        <end position="602"/>
    </location>
</feature>
<sequence>MHDFDSEHDGRELCVPTCRWTPARVYELCDNFSCLSFPHDSLYWVKYVAAENVRDVLVMVHAYFTQLRRRSIIDATEVVGMKLVALIKHGGAIAVNYSMTRRMTTCEVHMIDDSSAAATRATLVAFHSITVPAIDTSTKTESIAQIIFLGSGFDTLASGTELTRRIQTALEAKVTTNVKSESIDRPYAELARGTERVKAISSVGAEVNPGVEGLDAMNGTGAGLADVESPIIHGGNTHVQFVPTVVKNAIGSAKLATNVDPDKAYKLWAAFHGASLSRQFGTKPVKVQDAVVRVVYLCHTTENRVGTGTLASSNCSAPIGAATGLGKTSTVKHKQDLTPSSDSRSMPISQPSSNVSTPQYTILSVKAVYNKLPSAERPMPPCILLYSTPRGKIESLFSGDFFRDLDTDSSSVSPSEETKVEGELKKPVEKLPSSEITPSLEPVITKPVSLEEEKAGRKRLIPNASASTKCECERRFNGLEGSLDHLRCLLSHSEQSPFDGFSTGKDRAKNEEVVSAGMIWLDEHGSHANAKRLWAKCDAIEAMKPTSRTATGKPKLDLKRPKTYNKPCSPLKSSFHQPKNTAPKSTRSVPCSNPNTRASTNPRAEFAEKQIEEIESLVVRT</sequence>
<keyword evidence="5" id="KW-0346">Stress response</keyword>
<keyword evidence="1" id="KW-0547">Nucleotide-binding</keyword>
<proteinExistence type="predicted"/>
<evidence type="ECO:0000256" key="2">
    <source>
        <dbReference type="ARBA" id="ARBA00022840"/>
    </source>
</evidence>
<keyword evidence="2" id="KW-0067">ATP-binding</keyword>
<feature type="compositionally biased region" description="Basic and acidic residues" evidence="4">
    <location>
        <begin position="416"/>
        <end position="429"/>
    </location>
</feature>
<dbReference type="EMBL" id="CYGV01001718">
    <property type="protein sequence ID" value="CUA76600.1"/>
    <property type="molecule type" value="Genomic_DNA"/>
</dbReference>
<evidence type="ECO:0000256" key="1">
    <source>
        <dbReference type="ARBA" id="ARBA00022741"/>
    </source>
</evidence>
<dbReference type="PANTHER" id="PTHR45639">
    <property type="entry name" value="HSC70CB, ISOFORM G-RELATED"/>
    <property type="match status" value="1"/>
</dbReference>
<evidence type="ECO:0000313" key="5">
    <source>
        <dbReference type="EMBL" id="CUA76600.1"/>
    </source>
</evidence>
<evidence type="ECO:0000313" key="6">
    <source>
        <dbReference type="Proteomes" id="UP000044841"/>
    </source>
</evidence>
<keyword evidence="3" id="KW-0143">Chaperone</keyword>
<dbReference type="Proteomes" id="UP000044841">
    <property type="component" value="Unassembled WGS sequence"/>
</dbReference>
<dbReference type="GO" id="GO:0005524">
    <property type="term" value="F:ATP binding"/>
    <property type="evidence" value="ECO:0007669"/>
    <property type="project" value="UniProtKB-KW"/>
</dbReference>
<name>A0A0K6GDP0_9AGAM</name>
<accession>A0A0K6GDP0</accession>
<dbReference type="Pfam" id="PF00012">
    <property type="entry name" value="HSP70"/>
    <property type="match status" value="1"/>
</dbReference>
<dbReference type="GO" id="GO:0140662">
    <property type="term" value="F:ATP-dependent protein folding chaperone"/>
    <property type="evidence" value="ECO:0007669"/>
    <property type="project" value="InterPro"/>
</dbReference>
<feature type="region of interest" description="Disordered" evidence="4">
    <location>
        <begin position="326"/>
        <end position="356"/>
    </location>
</feature>
<organism evidence="5 6">
    <name type="scientific">Rhizoctonia solani</name>
    <dbReference type="NCBI Taxonomy" id="456999"/>
    <lineage>
        <taxon>Eukaryota</taxon>
        <taxon>Fungi</taxon>
        <taxon>Dikarya</taxon>
        <taxon>Basidiomycota</taxon>
        <taxon>Agaricomycotina</taxon>
        <taxon>Agaricomycetes</taxon>
        <taxon>Cantharellales</taxon>
        <taxon>Ceratobasidiaceae</taxon>
        <taxon>Rhizoctonia</taxon>
    </lineage>
</organism>
<protein>
    <submittedName>
        <fullName evidence="5">Heat shock protein 88</fullName>
    </submittedName>
</protein>
<gene>
    <name evidence="5" type="ORF">RSOLAG22IIIB_12394</name>
</gene>
<dbReference type="InterPro" id="IPR013126">
    <property type="entry name" value="Hsp_70_fam"/>
</dbReference>